<dbReference type="Proteomes" id="UP000000492">
    <property type="component" value="Chromosome"/>
</dbReference>
<dbReference type="STRING" id="662755.CRES_0297"/>
<evidence type="ECO:0000313" key="2">
    <source>
        <dbReference type="EMBL" id="AEI08660.1"/>
    </source>
</evidence>
<name>F8E2W2_CORRG</name>
<keyword evidence="1" id="KW-0812">Transmembrane</keyword>
<proteinExistence type="predicted"/>
<accession>F8E2W2</accession>
<dbReference type="AlphaFoldDB" id="F8E2W2"/>
<keyword evidence="3" id="KW-1185">Reference proteome</keyword>
<keyword evidence="1" id="KW-0472">Membrane</keyword>
<dbReference type="EMBL" id="CP002857">
    <property type="protein sequence ID" value="AEI08660.1"/>
    <property type="molecule type" value="Genomic_DNA"/>
</dbReference>
<organism evidence="2 3">
    <name type="scientific">Corynebacterium resistens (strain DSM 45100 / JCM 12819 / GTC 2026 / SICGH 158)</name>
    <dbReference type="NCBI Taxonomy" id="662755"/>
    <lineage>
        <taxon>Bacteria</taxon>
        <taxon>Bacillati</taxon>
        <taxon>Actinomycetota</taxon>
        <taxon>Actinomycetes</taxon>
        <taxon>Mycobacteriales</taxon>
        <taxon>Corynebacteriaceae</taxon>
        <taxon>Corynebacterium</taxon>
    </lineage>
</organism>
<keyword evidence="1" id="KW-1133">Transmembrane helix</keyword>
<feature type="transmembrane region" description="Helical" evidence="1">
    <location>
        <begin position="83"/>
        <end position="105"/>
    </location>
</feature>
<dbReference type="KEGG" id="crd:CRES_0297"/>
<dbReference type="eggNOG" id="ENOG50329YH">
    <property type="taxonomic scope" value="Bacteria"/>
</dbReference>
<feature type="transmembrane region" description="Helical" evidence="1">
    <location>
        <begin position="50"/>
        <end position="71"/>
    </location>
</feature>
<reference evidence="2 3" key="1">
    <citation type="journal article" date="2012" name="BMC Genomics">
        <title>Complete genome sequence, lifestyle, and multi-drug resistance of the human pathogen Corynebacterium resistens DSM 45100 isolated from blood samples of a leukemia patient.</title>
        <authorList>
            <person name="Schroder J."/>
            <person name="Maus I."/>
            <person name="Meyer K."/>
            <person name="Wordemann S."/>
            <person name="Blom J."/>
            <person name="Jaenicke S."/>
            <person name="Schneider J."/>
            <person name="Trost E."/>
            <person name="Tauch A."/>
        </authorList>
    </citation>
    <scope>NUCLEOTIDE SEQUENCE [LARGE SCALE GENOMIC DNA]</scope>
    <source>
        <strain evidence="3">DSM 45100 / JCM 12819 / CCUG 50093 / GTC 2026 / SICGH 158</strain>
    </source>
</reference>
<sequence length="145" mass="15693">MGALLGGQCEEPKREELSMSRRIFSVIAVIGMVAALVNAGKWVGPDNLNALAWTAFALLLIVQIWPLQATLRGNYGQRQHPVNRFYAGLSGVGILGSILLFIVAWASPSPIVVAISASAMFIGVMGAAVLAIFATPWREWYTHQR</sequence>
<evidence type="ECO:0000256" key="1">
    <source>
        <dbReference type="SAM" id="Phobius"/>
    </source>
</evidence>
<protein>
    <submittedName>
        <fullName evidence="2">Membrane protein</fullName>
    </submittedName>
</protein>
<dbReference type="HOGENOM" id="CLU_133687_0_0_11"/>
<evidence type="ECO:0000313" key="3">
    <source>
        <dbReference type="Proteomes" id="UP000000492"/>
    </source>
</evidence>
<feature type="transmembrane region" description="Helical" evidence="1">
    <location>
        <begin position="111"/>
        <end position="135"/>
    </location>
</feature>
<gene>
    <name evidence="2" type="ordered locus">CRES_0297</name>
</gene>
<feature type="transmembrane region" description="Helical" evidence="1">
    <location>
        <begin position="23"/>
        <end position="44"/>
    </location>
</feature>